<comment type="caution">
    <text evidence="2">The sequence shown here is derived from an EMBL/GenBank/DDBJ whole genome shotgun (WGS) entry which is preliminary data.</text>
</comment>
<gene>
    <name evidence="2" type="ORF">HMPREF9144_1249</name>
</gene>
<evidence type="ECO:0000313" key="2">
    <source>
        <dbReference type="EMBL" id="EGQ18157.1"/>
    </source>
</evidence>
<evidence type="ECO:0000259" key="1">
    <source>
        <dbReference type="Pfam" id="PF01610"/>
    </source>
</evidence>
<evidence type="ECO:0000313" key="3">
    <source>
        <dbReference type="Proteomes" id="UP000004123"/>
    </source>
</evidence>
<organism evidence="2 3">
    <name type="scientific">Prevotella pallens ATCC 700821</name>
    <dbReference type="NCBI Taxonomy" id="997353"/>
    <lineage>
        <taxon>Bacteria</taxon>
        <taxon>Pseudomonadati</taxon>
        <taxon>Bacteroidota</taxon>
        <taxon>Bacteroidia</taxon>
        <taxon>Bacteroidales</taxon>
        <taxon>Prevotellaceae</taxon>
        <taxon>Prevotella</taxon>
    </lineage>
</organism>
<protein>
    <recommendedName>
        <fullName evidence="1">Transposase IS204/IS1001/IS1096/IS1165 DDE domain-containing protein</fullName>
    </recommendedName>
</protein>
<feature type="non-terminal residue" evidence="2">
    <location>
        <position position="1"/>
    </location>
</feature>
<dbReference type="EMBL" id="AFPY01000062">
    <property type="protein sequence ID" value="EGQ18157.1"/>
    <property type="molecule type" value="Genomic_DNA"/>
</dbReference>
<dbReference type="Pfam" id="PF01610">
    <property type="entry name" value="DDE_Tnp_ISL3"/>
    <property type="match status" value="1"/>
</dbReference>
<dbReference type="AlphaFoldDB" id="F9DHV9"/>
<dbReference type="InterPro" id="IPR002560">
    <property type="entry name" value="Transposase_DDE"/>
</dbReference>
<name>F9DHV9_9BACT</name>
<dbReference type="Proteomes" id="UP000004123">
    <property type="component" value="Unassembled WGS sequence"/>
</dbReference>
<dbReference type="eggNOG" id="COG3464">
    <property type="taxonomic scope" value="Bacteria"/>
</dbReference>
<sequence>FVSEHLPNAAFVVDHFHVTKLMNEKLDLLRRLLWHKEKDINKRKVIKGTRWLLLRNGNDIFDYVHRNRL</sequence>
<dbReference type="HOGENOM" id="CLU_175548_1_0_10"/>
<feature type="domain" description="Transposase IS204/IS1001/IS1096/IS1165 DDE" evidence="1">
    <location>
        <begin position="2"/>
        <end position="60"/>
    </location>
</feature>
<proteinExistence type="predicted"/>
<accession>F9DHV9</accession>
<reference evidence="2 3" key="1">
    <citation type="submission" date="2011-04" db="EMBL/GenBank/DDBJ databases">
        <authorList>
            <person name="Muzny D."/>
            <person name="Qin X."/>
            <person name="Deng J."/>
            <person name="Jiang H."/>
            <person name="Liu Y."/>
            <person name="Qu J."/>
            <person name="Song X.-Z."/>
            <person name="Zhang L."/>
            <person name="Thornton R."/>
            <person name="Coyle M."/>
            <person name="Francisco L."/>
            <person name="Jackson L."/>
            <person name="Javaid M."/>
            <person name="Korchina V."/>
            <person name="Kovar C."/>
            <person name="Mata R."/>
            <person name="Mathew T."/>
            <person name="Ngo R."/>
            <person name="Nguyen L."/>
            <person name="Nguyen N."/>
            <person name="Okwuonu G."/>
            <person name="Ongeri F."/>
            <person name="Pham C."/>
            <person name="Simmons D."/>
            <person name="Wilczek-Boney K."/>
            <person name="Hale W."/>
            <person name="Jakkamsetti A."/>
            <person name="Pham P."/>
            <person name="Ruth R."/>
            <person name="San Lucas F."/>
            <person name="Warren J."/>
            <person name="Zhang J."/>
            <person name="Zhao Z."/>
            <person name="Zhou C."/>
            <person name="Zhu D."/>
            <person name="Lee S."/>
            <person name="Bess C."/>
            <person name="Blankenburg K."/>
            <person name="Forbes L."/>
            <person name="Fu Q."/>
            <person name="Gubbala S."/>
            <person name="Hirani K."/>
            <person name="Jayaseelan J.C."/>
            <person name="Lara F."/>
            <person name="Munidasa M."/>
            <person name="Palculict T."/>
            <person name="Patil S."/>
            <person name="Pu L.-L."/>
            <person name="Saada N."/>
            <person name="Tang L."/>
            <person name="Weissenberger G."/>
            <person name="Zhu Y."/>
            <person name="Hemphill L."/>
            <person name="Shang Y."/>
            <person name="Youmans B."/>
            <person name="Ayvaz T."/>
            <person name="Ross M."/>
            <person name="Santibanez J."/>
            <person name="Aqrawi P."/>
            <person name="Gross S."/>
            <person name="Joshi V."/>
            <person name="Fowler G."/>
            <person name="Nazareth L."/>
            <person name="Reid J."/>
            <person name="Worley K."/>
            <person name="Petrosino J."/>
            <person name="Highlander S."/>
            <person name="Gibbs R."/>
        </authorList>
    </citation>
    <scope>NUCLEOTIDE SEQUENCE [LARGE SCALE GENOMIC DNA]</scope>
    <source>
        <strain evidence="2 3">ATCC 700821</strain>
    </source>
</reference>